<dbReference type="Proteomes" id="UP000494165">
    <property type="component" value="Unassembled WGS sequence"/>
</dbReference>
<evidence type="ECO:0000313" key="8">
    <source>
        <dbReference type="Proteomes" id="UP000494165"/>
    </source>
</evidence>
<dbReference type="PANTHER" id="PTHR13674">
    <property type="entry name" value="GROWTH AND TRANSFORMATION-DEPENDENT PROTEIN"/>
    <property type="match status" value="1"/>
</dbReference>
<dbReference type="PANTHER" id="PTHR13674:SF5">
    <property type="entry name" value="UPF0389 PROTEIN CG9231"/>
    <property type="match status" value="1"/>
</dbReference>
<evidence type="ECO:0000256" key="5">
    <source>
        <dbReference type="ARBA" id="ARBA00023136"/>
    </source>
</evidence>
<evidence type="ECO:0000256" key="4">
    <source>
        <dbReference type="ARBA" id="ARBA00022989"/>
    </source>
</evidence>
<dbReference type="OrthoDB" id="8193498at2759"/>
<comment type="subcellular location">
    <subcellularLocation>
        <location evidence="1">Membrane</location>
        <topology evidence="1">Single-pass membrane protein</topology>
    </subcellularLocation>
</comment>
<name>A0A8S1C676_9INSE</name>
<evidence type="ECO:0000256" key="6">
    <source>
        <dbReference type="SAM" id="Phobius"/>
    </source>
</evidence>
<keyword evidence="5 6" id="KW-0472">Membrane</keyword>
<feature type="transmembrane region" description="Helical" evidence="6">
    <location>
        <begin position="104"/>
        <end position="123"/>
    </location>
</feature>
<keyword evidence="4 6" id="KW-1133">Transmembrane helix</keyword>
<protein>
    <submittedName>
        <fullName evidence="7">Uncharacterized protein</fullName>
    </submittedName>
</protein>
<evidence type="ECO:0000256" key="1">
    <source>
        <dbReference type="ARBA" id="ARBA00004167"/>
    </source>
</evidence>
<evidence type="ECO:0000256" key="3">
    <source>
        <dbReference type="ARBA" id="ARBA00022692"/>
    </source>
</evidence>
<keyword evidence="8" id="KW-1185">Reference proteome</keyword>
<sequence>MNQMIALRTAKSASILSRIVTRNFCRTTTLRKEGDVAKSEPTKAKEATLSGVESIRLGSRSHAPNSLEKRFLVWSGRYKSVGDIPPTVPEEAIEKARNKARIRIANFMMVATIIGCIYCIISGKNAASRGESVHKMNLDWHRQYNESHPAEASK</sequence>
<dbReference type="GO" id="GO:0016020">
    <property type="term" value="C:membrane"/>
    <property type="evidence" value="ECO:0007669"/>
    <property type="project" value="UniProtKB-SubCell"/>
</dbReference>
<evidence type="ECO:0000256" key="2">
    <source>
        <dbReference type="ARBA" id="ARBA00007363"/>
    </source>
</evidence>
<comment type="similarity">
    <text evidence="2">Belongs to the UPF0389 family.</text>
</comment>
<dbReference type="EMBL" id="CADEPI010000015">
    <property type="protein sequence ID" value="CAB3364250.1"/>
    <property type="molecule type" value="Genomic_DNA"/>
</dbReference>
<accession>A0A8S1C676</accession>
<evidence type="ECO:0000313" key="7">
    <source>
        <dbReference type="EMBL" id="CAB3364250.1"/>
    </source>
</evidence>
<proteinExistence type="inferred from homology"/>
<organism evidence="7 8">
    <name type="scientific">Cloeon dipterum</name>
    <dbReference type="NCBI Taxonomy" id="197152"/>
    <lineage>
        <taxon>Eukaryota</taxon>
        <taxon>Metazoa</taxon>
        <taxon>Ecdysozoa</taxon>
        <taxon>Arthropoda</taxon>
        <taxon>Hexapoda</taxon>
        <taxon>Insecta</taxon>
        <taxon>Pterygota</taxon>
        <taxon>Palaeoptera</taxon>
        <taxon>Ephemeroptera</taxon>
        <taxon>Pisciforma</taxon>
        <taxon>Baetidae</taxon>
        <taxon>Cloeon</taxon>
    </lineage>
</organism>
<gene>
    <name evidence="7" type="ORF">CLODIP_2_CD14463</name>
</gene>
<dbReference type="AlphaFoldDB" id="A0A8S1C676"/>
<comment type="caution">
    <text evidence="7">The sequence shown here is derived from an EMBL/GenBank/DDBJ whole genome shotgun (WGS) entry which is preliminary data.</text>
</comment>
<keyword evidence="3 6" id="KW-0812">Transmembrane</keyword>
<reference evidence="7 8" key="1">
    <citation type="submission" date="2020-04" db="EMBL/GenBank/DDBJ databases">
        <authorList>
            <person name="Alioto T."/>
            <person name="Alioto T."/>
            <person name="Gomez Garrido J."/>
        </authorList>
    </citation>
    <scope>NUCLEOTIDE SEQUENCE [LARGE SCALE GENOMIC DNA]</scope>
</reference>
<dbReference type="Pfam" id="PF06388">
    <property type="entry name" value="DUF1075"/>
    <property type="match status" value="1"/>
</dbReference>
<dbReference type="InterPro" id="IPR009432">
    <property type="entry name" value="DUF1075"/>
</dbReference>